<reference evidence="2 3" key="1">
    <citation type="journal article" date="2019" name="Microbiol. Resour. Announc.">
        <title>Complete Genome Sequence of Halomonas sulfidaeris Strain Esulfide1 Isolated from a Metal Sulfide Rock at a Depth of 2,200 Meters, Obtained Using Nanopore Sequencing.</title>
        <authorList>
            <person name="Saito M."/>
            <person name="Nishigata A."/>
            <person name="Galipon J."/>
            <person name="Arakawa K."/>
        </authorList>
    </citation>
    <scope>NUCLEOTIDE SEQUENCE [LARGE SCALE GENOMIC DNA]</scope>
    <source>
        <strain evidence="2 3">ATCC BAA-803</strain>
    </source>
</reference>
<evidence type="ECO:0000313" key="3">
    <source>
        <dbReference type="Proteomes" id="UP000320231"/>
    </source>
</evidence>
<dbReference type="AlphaFoldDB" id="A0A455TZL4"/>
<gene>
    <name evidence="2" type="ORF">HSBAA_02760</name>
</gene>
<accession>A0A455TZL4</accession>
<proteinExistence type="predicted"/>
<keyword evidence="1" id="KW-0812">Transmembrane</keyword>
<protein>
    <submittedName>
        <fullName evidence="2">Uncharacterized protein</fullName>
    </submittedName>
</protein>
<organism evidence="2 3">
    <name type="scientific">Vreelandella sulfidaeris</name>
    <dbReference type="NCBI Taxonomy" id="115553"/>
    <lineage>
        <taxon>Bacteria</taxon>
        <taxon>Pseudomonadati</taxon>
        <taxon>Pseudomonadota</taxon>
        <taxon>Gammaproteobacteria</taxon>
        <taxon>Oceanospirillales</taxon>
        <taxon>Halomonadaceae</taxon>
        <taxon>Vreelandella</taxon>
    </lineage>
</organism>
<dbReference type="Proteomes" id="UP000320231">
    <property type="component" value="Chromosome"/>
</dbReference>
<sequence>MLLYGAAAILLIIGASKLDRLGVPKLLRTCITLVLGVILYLVVISQLREVTEAIESQAGFVGGLGLPLGPVG</sequence>
<dbReference type="KEGG" id="hsr:HSBAA_02760"/>
<feature type="transmembrane region" description="Helical" evidence="1">
    <location>
        <begin position="26"/>
        <end position="44"/>
    </location>
</feature>
<evidence type="ECO:0000256" key="1">
    <source>
        <dbReference type="SAM" id="Phobius"/>
    </source>
</evidence>
<name>A0A455TZL4_9GAMM</name>
<keyword evidence="1" id="KW-0472">Membrane</keyword>
<dbReference type="EMBL" id="AP019514">
    <property type="protein sequence ID" value="BBI58970.1"/>
    <property type="molecule type" value="Genomic_DNA"/>
</dbReference>
<keyword evidence="1" id="KW-1133">Transmembrane helix</keyword>
<evidence type="ECO:0000313" key="2">
    <source>
        <dbReference type="EMBL" id="BBI58970.1"/>
    </source>
</evidence>